<keyword evidence="1" id="KW-0812">Transmembrane</keyword>
<dbReference type="AlphaFoldDB" id="A0A392M1K0"/>
<protein>
    <submittedName>
        <fullName evidence="2">Uncharacterized protein</fullName>
    </submittedName>
</protein>
<keyword evidence="3" id="KW-1185">Reference proteome</keyword>
<gene>
    <name evidence="2" type="ORF">A2U01_0001659</name>
</gene>
<sequence length="83" mass="9038">VIIHAFRVILIIVSMATVLVTLDASNTLYQFLHLSPNSFYADLIFDYPPVQTRASSSATFALFSATFALCSTASIYAAISTKE</sequence>
<organism evidence="2 3">
    <name type="scientific">Trifolium medium</name>
    <dbReference type="NCBI Taxonomy" id="97028"/>
    <lineage>
        <taxon>Eukaryota</taxon>
        <taxon>Viridiplantae</taxon>
        <taxon>Streptophyta</taxon>
        <taxon>Embryophyta</taxon>
        <taxon>Tracheophyta</taxon>
        <taxon>Spermatophyta</taxon>
        <taxon>Magnoliopsida</taxon>
        <taxon>eudicotyledons</taxon>
        <taxon>Gunneridae</taxon>
        <taxon>Pentapetalae</taxon>
        <taxon>rosids</taxon>
        <taxon>fabids</taxon>
        <taxon>Fabales</taxon>
        <taxon>Fabaceae</taxon>
        <taxon>Papilionoideae</taxon>
        <taxon>50 kb inversion clade</taxon>
        <taxon>NPAAA clade</taxon>
        <taxon>Hologalegina</taxon>
        <taxon>IRL clade</taxon>
        <taxon>Trifolieae</taxon>
        <taxon>Trifolium</taxon>
    </lineage>
</organism>
<accession>A0A392M1K0</accession>
<evidence type="ECO:0000313" key="2">
    <source>
        <dbReference type="EMBL" id="MCH80883.1"/>
    </source>
</evidence>
<comment type="caution">
    <text evidence="2">The sequence shown here is derived from an EMBL/GenBank/DDBJ whole genome shotgun (WGS) entry which is preliminary data.</text>
</comment>
<feature type="transmembrane region" description="Helical" evidence="1">
    <location>
        <begin position="58"/>
        <end position="79"/>
    </location>
</feature>
<keyword evidence="1" id="KW-1133">Transmembrane helix</keyword>
<feature type="non-terminal residue" evidence="2">
    <location>
        <position position="1"/>
    </location>
</feature>
<reference evidence="2 3" key="1">
    <citation type="journal article" date="2018" name="Front. Plant Sci.">
        <title>Red Clover (Trifolium pratense) and Zigzag Clover (T. medium) - A Picture of Genomic Similarities and Differences.</title>
        <authorList>
            <person name="Dluhosova J."/>
            <person name="Istvanek J."/>
            <person name="Nedelnik J."/>
            <person name="Repkova J."/>
        </authorList>
    </citation>
    <scope>NUCLEOTIDE SEQUENCE [LARGE SCALE GENOMIC DNA]</scope>
    <source>
        <strain evidence="3">cv. 10/8</strain>
        <tissue evidence="2">Leaf</tissue>
    </source>
</reference>
<dbReference type="EMBL" id="LXQA010001606">
    <property type="protein sequence ID" value="MCH80883.1"/>
    <property type="molecule type" value="Genomic_DNA"/>
</dbReference>
<proteinExistence type="predicted"/>
<keyword evidence="1" id="KW-0472">Membrane</keyword>
<dbReference type="Proteomes" id="UP000265520">
    <property type="component" value="Unassembled WGS sequence"/>
</dbReference>
<name>A0A392M1K0_9FABA</name>
<evidence type="ECO:0000313" key="3">
    <source>
        <dbReference type="Proteomes" id="UP000265520"/>
    </source>
</evidence>
<evidence type="ECO:0000256" key="1">
    <source>
        <dbReference type="SAM" id="Phobius"/>
    </source>
</evidence>